<dbReference type="HOGENOM" id="CLU_062537_1_0_2"/>
<organism evidence="2 3">
    <name type="scientific">Thermococcus nautili</name>
    <dbReference type="NCBI Taxonomy" id="195522"/>
    <lineage>
        <taxon>Archaea</taxon>
        <taxon>Methanobacteriati</taxon>
        <taxon>Methanobacteriota</taxon>
        <taxon>Thermococci</taxon>
        <taxon>Thermococcales</taxon>
        <taxon>Thermococcaceae</taxon>
        <taxon>Thermococcus</taxon>
    </lineage>
</organism>
<name>W8P360_9EURY</name>
<sequence length="275" mass="29862">MIAHLINTDVGGRGVGRLYLDYRRRDFNFLHNSAKLFLDNYGKVLIVTGFPIPPMNVPETDGPPGALALYRAVRELGGEAEILAQEEVINAMIPFQKALSLRFAGEPDVSSYDLVIFVETPGKAQDGNHYSMSGLPVVGETFDWVAEEAKEHGIPTIGIGDGGNEIGMGKVRDLVVRYVPHGENIASTIETDELILSAVSNWGAYGLIAQASLELGKNLLSGWEEAFVVRLLVESGLIDGVSKKREVSVDGIPIEVHVAFVKFLNGIVEFNLSKV</sequence>
<proteinExistence type="predicted"/>
<dbReference type="InterPro" id="IPR025504">
    <property type="entry name" value="GLUCM_C"/>
</dbReference>
<dbReference type="OrthoDB" id="86109at2157"/>
<gene>
    <name evidence="2" type="ORF">BD01_0226</name>
</gene>
<dbReference type="Gene3D" id="3.90.1640.20">
    <property type="entry name" value="TON_0340"/>
    <property type="match status" value="1"/>
</dbReference>
<dbReference type="PANTHER" id="PTHR32022:SF10">
    <property type="entry name" value="D-GLUTAMATE CYCLASE, MITOCHONDRIAL"/>
    <property type="match status" value="1"/>
</dbReference>
<accession>W8P360</accession>
<dbReference type="KEGG" id="tnu:BD01_0226"/>
<evidence type="ECO:0000259" key="1">
    <source>
        <dbReference type="Pfam" id="PF14336"/>
    </source>
</evidence>
<dbReference type="RefSeq" id="WP_042689053.1">
    <property type="nucleotide sequence ID" value="NZ_CP007264.1"/>
</dbReference>
<dbReference type="Proteomes" id="UP000019434">
    <property type="component" value="Chromosome"/>
</dbReference>
<feature type="domain" description="D-glutamate cyclase-like C-terminal" evidence="1">
    <location>
        <begin position="3"/>
        <end position="264"/>
    </location>
</feature>
<dbReference type="AlphaFoldDB" id="W8P360"/>
<evidence type="ECO:0000313" key="2">
    <source>
        <dbReference type="EMBL" id="AHL21855.1"/>
    </source>
</evidence>
<protein>
    <recommendedName>
        <fullName evidence="1">D-glutamate cyclase-like C-terminal domain-containing protein</fullName>
    </recommendedName>
</protein>
<evidence type="ECO:0000313" key="3">
    <source>
        <dbReference type="Proteomes" id="UP000019434"/>
    </source>
</evidence>
<keyword evidence="3" id="KW-1185">Reference proteome</keyword>
<dbReference type="GeneID" id="24959158"/>
<dbReference type="eggNOG" id="arCOG05870">
    <property type="taxonomic scope" value="Archaea"/>
</dbReference>
<dbReference type="EMBL" id="CP007264">
    <property type="protein sequence ID" value="AHL21855.1"/>
    <property type="molecule type" value="Genomic_DNA"/>
</dbReference>
<dbReference type="STRING" id="195522.BD01_0226"/>
<reference evidence="2 3" key="1">
    <citation type="submission" date="2014-02" db="EMBL/GenBank/DDBJ databases">
        <title>Genome Sequence of an Hyperthermophilic Archaeon, Thermococcus nautili 30-1, producing viral vesicles.</title>
        <authorList>
            <person name="Oberto J."/>
            <person name="Gaudin M."/>
            <person name="Cossu M."/>
            <person name="Gorlas A."/>
            <person name="Slesarev A."/>
            <person name="Marguet E."/>
            <person name="Forterre P."/>
        </authorList>
    </citation>
    <scope>NUCLEOTIDE SEQUENCE [LARGE SCALE GENOMIC DNA]</scope>
    <source>
        <strain evidence="2 3">30-1</strain>
    </source>
</reference>
<dbReference type="Pfam" id="PF14336">
    <property type="entry name" value="GLUCM-like_C"/>
    <property type="match status" value="1"/>
</dbReference>
<dbReference type="PANTHER" id="PTHR32022">
    <property type="entry name" value="D-GLUTAMATE CYCLASE, MITOCHONDRIAL"/>
    <property type="match status" value="1"/>
</dbReference>